<dbReference type="Proteomes" id="UP000444721">
    <property type="component" value="Unassembled WGS sequence"/>
</dbReference>
<dbReference type="OrthoDB" id="10305212at2759"/>
<organism evidence="2 3">
    <name type="scientific">Naegleria fowleri</name>
    <name type="common">Brain eating amoeba</name>
    <dbReference type="NCBI Taxonomy" id="5763"/>
    <lineage>
        <taxon>Eukaryota</taxon>
        <taxon>Discoba</taxon>
        <taxon>Heterolobosea</taxon>
        <taxon>Tetramitia</taxon>
        <taxon>Eutetramitia</taxon>
        <taxon>Vahlkampfiidae</taxon>
        <taxon>Naegleria</taxon>
    </lineage>
</organism>
<dbReference type="EMBL" id="VFQX01000019">
    <property type="protein sequence ID" value="KAF0980372.1"/>
    <property type="molecule type" value="Genomic_DNA"/>
</dbReference>
<dbReference type="RefSeq" id="XP_044565085.1">
    <property type="nucleotide sequence ID" value="XM_044704232.1"/>
</dbReference>
<sequence length="97" mass="10796">MDNRNTLQKGYDEMKDQFSTRKDAISESTKYSSQKDDTTEKVADALVRPKEDVKEQTWSESAKNLGISAYNTVSDTVNKAYETLTGSGGSSTDRESK</sequence>
<reference evidence="2 3" key="1">
    <citation type="journal article" date="2019" name="Sci. Rep.">
        <title>Nanopore sequencing improves the draft genome of the human pathogenic amoeba Naegleria fowleri.</title>
        <authorList>
            <person name="Liechti N."/>
            <person name="Schurch N."/>
            <person name="Bruggmann R."/>
            <person name="Wittwer M."/>
        </authorList>
    </citation>
    <scope>NUCLEOTIDE SEQUENCE [LARGE SCALE GENOMIC DNA]</scope>
    <source>
        <strain evidence="2 3">ATCC 30894</strain>
    </source>
</reference>
<evidence type="ECO:0000256" key="1">
    <source>
        <dbReference type="SAM" id="MobiDB-lite"/>
    </source>
</evidence>
<protein>
    <submittedName>
        <fullName evidence="2">Uncharacterized protein</fullName>
    </submittedName>
</protein>
<evidence type="ECO:0000313" key="2">
    <source>
        <dbReference type="EMBL" id="KAF0980372.1"/>
    </source>
</evidence>
<accession>A0A6A5C0Q1</accession>
<gene>
    <name evidence="2" type="ORF">FDP41_013586</name>
</gene>
<proteinExistence type="predicted"/>
<comment type="caution">
    <text evidence="2">The sequence shown here is derived from an EMBL/GenBank/DDBJ whole genome shotgun (WGS) entry which is preliminary data.</text>
</comment>
<dbReference type="AlphaFoldDB" id="A0A6A5C0Q1"/>
<dbReference type="VEuPathDB" id="AmoebaDB:NfTy_027830"/>
<dbReference type="VEuPathDB" id="AmoebaDB:FDP41_013586"/>
<dbReference type="GeneID" id="68120801"/>
<name>A0A6A5C0Q1_NAEFO</name>
<evidence type="ECO:0000313" key="3">
    <source>
        <dbReference type="Proteomes" id="UP000444721"/>
    </source>
</evidence>
<keyword evidence="3" id="KW-1185">Reference proteome</keyword>
<feature type="region of interest" description="Disordered" evidence="1">
    <location>
        <begin position="1"/>
        <end position="41"/>
    </location>
</feature>
<feature type="compositionally biased region" description="Basic and acidic residues" evidence="1">
    <location>
        <begin position="10"/>
        <end position="25"/>
    </location>
</feature>